<gene>
    <name evidence="2" type="ORF">NCTC11938_01911</name>
</gene>
<evidence type="ECO:0000313" key="3">
    <source>
        <dbReference type="Proteomes" id="UP000254191"/>
    </source>
</evidence>
<dbReference type="GO" id="GO:0043546">
    <property type="term" value="F:molybdopterin cofactor binding"/>
    <property type="evidence" value="ECO:0007669"/>
    <property type="project" value="InterPro"/>
</dbReference>
<evidence type="ECO:0000259" key="1">
    <source>
        <dbReference type="Pfam" id="PF01568"/>
    </source>
</evidence>
<reference evidence="2 3" key="1">
    <citation type="submission" date="2018-06" db="EMBL/GenBank/DDBJ databases">
        <authorList>
            <consortium name="Pathogen Informatics"/>
            <person name="Doyle S."/>
        </authorList>
    </citation>
    <scope>NUCLEOTIDE SEQUENCE [LARGE SCALE GENOMIC DNA]</scope>
    <source>
        <strain evidence="2 3">NCTC11938</strain>
    </source>
</reference>
<dbReference type="Proteomes" id="UP000254191">
    <property type="component" value="Unassembled WGS sequence"/>
</dbReference>
<dbReference type="GO" id="GO:0016491">
    <property type="term" value="F:oxidoreductase activity"/>
    <property type="evidence" value="ECO:0007669"/>
    <property type="project" value="InterPro"/>
</dbReference>
<dbReference type="AlphaFoldDB" id="A0A379FJ28"/>
<evidence type="ECO:0000313" key="2">
    <source>
        <dbReference type="EMBL" id="SUC20655.1"/>
    </source>
</evidence>
<dbReference type="InterPro" id="IPR009010">
    <property type="entry name" value="Asp_de-COase-like_dom_sf"/>
</dbReference>
<name>A0A379FJ28_PROMI</name>
<dbReference type="Gene3D" id="2.40.40.20">
    <property type="match status" value="1"/>
</dbReference>
<dbReference type="InterPro" id="IPR006657">
    <property type="entry name" value="MoPterin_dinucl-bd_dom"/>
</dbReference>
<dbReference type="EMBL" id="UGTS01000004">
    <property type="protein sequence ID" value="SUC20655.1"/>
    <property type="molecule type" value="Genomic_DNA"/>
</dbReference>
<organism evidence="2 3">
    <name type="scientific">Proteus mirabilis</name>
    <dbReference type="NCBI Taxonomy" id="584"/>
    <lineage>
        <taxon>Bacteria</taxon>
        <taxon>Pseudomonadati</taxon>
        <taxon>Pseudomonadota</taxon>
        <taxon>Gammaproteobacteria</taxon>
        <taxon>Enterobacterales</taxon>
        <taxon>Morganellaceae</taxon>
        <taxon>Proteus</taxon>
    </lineage>
</organism>
<dbReference type="Pfam" id="PF01568">
    <property type="entry name" value="Molydop_binding"/>
    <property type="match status" value="1"/>
</dbReference>
<accession>A0A379FJ28</accession>
<sequence length="71" mass="7718">MVIGCLLLNDRGEHRAIAVVTTHIKQGVVSLDNGWWEQQGGSSSHVTNDHVEPLGNGHCCNSTLVNVRREA</sequence>
<protein>
    <submittedName>
        <fullName evidence="2">Anaerobic dimethyl sulfoxide reductase, molybdopterin-binding subunit</fullName>
    </submittedName>
</protein>
<feature type="domain" description="Molybdopterin dinucleotide-binding" evidence="1">
    <location>
        <begin position="9"/>
        <end position="62"/>
    </location>
</feature>
<proteinExistence type="predicted"/>
<dbReference type="SUPFAM" id="SSF50692">
    <property type="entry name" value="ADC-like"/>
    <property type="match status" value="1"/>
</dbReference>